<dbReference type="SUPFAM" id="SSF46689">
    <property type="entry name" value="Homeodomain-like"/>
    <property type="match status" value="1"/>
</dbReference>
<protein>
    <submittedName>
        <fullName evidence="4">AcrR family transcriptional regulator</fullName>
    </submittedName>
</protein>
<evidence type="ECO:0000313" key="4">
    <source>
        <dbReference type="EMBL" id="MBB5708509.1"/>
    </source>
</evidence>
<sequence>MSSSRPERVRRRKRMGEEVRDEALAAARKLLLEGGPSAVTLANVGRAIGMTHANVLYHFESAAGLQSALMASMIDDLVTALGDAVAQIKSDDGAPFTIVNRVFDAFDGGGAGPLAAWIVLSRGFSHLEPVRDAVQALVIAFRDKFADEDADERVRSAVMLVAICAFGDAVIGPHLRDMLGQDDDAMRNLAAKLLPLFVAP</sequence>
<dbReference type="GO" id="GO:0003677">
    <property type="term" value="F:DNA binding"/>
    <property type="evidence" value="ECO:0007669"/>
    <property type="project" value="UniProtKB-UniRule"/>
</dbReference>
<keyword evidence="1 2" id="KW-0238">DNA-binding</keyword>
<dbReference type="Pfam" id="PF00440">
    <property type="entry name" value="TetR_N"/>
    <property type="match status" value="1"/>
</dbReference>
<evidence type="ECO:0000256" key="2">
    <source>
        <dbReference type="PROSITE-ProRule" id="PRU00335"/>
    </source>
</evidence>
<accession>A0A7W9ESA9</accession>
<feature type="DNA-binding region" description="H-T-H motif" evidence="2">
    <location>
        <begin position="40"/>
        <end position="59"/>
    </location>
</feature>
<evidence type="ECO:0000256" key="1">
    <source>
        <dbReference type="ARBA" id="ARBA00023125"/>
    </source>
</evidence>
<dbReference type="EMBL" id="JACIJH010000020">
    <property type="protein sequence ID" value="MBB5708509.1"/>
    <property type="molecule type" value="Genomic_DNA"/>
</dbReference>
<proteinExistence type="predicted"/>
<organism evidence="4 5">
    <name type="scientific">Sphingopyxis panaciterrulae</name>
    <dbReference type="NCBI Taxonomy" id="462372"/>
    <lineage>
        <taxon>Bacteria</taxon>
        <taxon>Pseudomonadati</taxon>
        <taxon>Pseudomonadota</taxon>
        <taxon>Alphaproteobacteria</taxon>
        <taxon>Sphingomonadales</taxon>
        <taxon>Sphingomonadaceae</taxon>
        <taxon>Sphingopyxis</taxon>
    </lineage>
</organism>
<dbReference type="Gene3D" id="1.10.357.10">
    <property type="entry name" value="Tetracycline Repressor, domain 2"/>
    <property type="match status" value="1"/>
</dbReference>
<dbReference type="InterPro" id="IPR009057">
    <property type="entry name" value="Homeodomain-like_sf"/>
</dbReference>
<feature type="domain" description="HTH tetR-type" evidence="3">
    <location>
        <begin position="17"/>
        <end position="77"/>
    </location>
</feature>
<comment type="caution">
    <text evidence="4">The sequence shown here is derived from an EMBL/GenBank/DDBJ whole genome shotgun (WGS) entry which is preliminary data.</text>
</comment>
<evidence type="ECO:0000313" key="5">
    <source>
        <dbReference type="Proteomes" id="UP000537161"/>
    </source>
</evidence>
<reference evidence="4 5" key="1">
    <citation type="submission" date="2020-08" db="EMBL/GenBank/DDBJ databases">
        <title>Genomic Encyclopedia of Type Strains, Phase IV (KMG-IV): sequencing the most valuable type-strain genomes for metagenomic binning, comparative biology and taxonomic classification.</title>
        <authorList>
            <person name="Goeker M."/>
        </authorList>
    </citation>
    <scope>NUCLEOTIDE SEQUENCE [LARGE SCALE GENOMIC DNA]</scope>
    <source>
        <strain evidence="4 5">DSM 27163</strain>
    </source>
</reference>
<dbReference type="AlphaFoldDB" id="A0A7W9ESA9"/>
<keyword evidence="5" id="KW-1185">Reference proteome</keyword>
<dbReference type="InterPro" id="IPR001647">
    <property type="entry name" value="HTH_TetR"/>
</dbReference>
<evidence type="ECO:0000259" key="3">
    <source>
        <dbReference type="PROSITE" id="PS50977"/>
    </source>
</evidence>
<gene>
    <name evidence="4" type="ORF">FHR21_003900</name>
</gene>
<dbReference type="PROSITE" id="PS50977">
    <property type="entry name" value="HTH_TETR_2"/>
    <property type="match status" value="1"/>
</dbReference>
<dbReference type="RefSeq" id="WP_184101304.1">
    <property type="nucleotide sequence ID" value="NZ_JACIJH010000020.1"/>
</dbReference>
<dbReference type="Proteomes" id="UP000537161">
    <property type="component" value="Unassembled WGS sequence"/>
</dbReference>
<name>A0A7W9ESA9_9SPHN</name>